<evidence type="ECO:0000313" key="6">
    <source>
        <dbReference type="Proteomes" id="UP000319514"/>
    </source>
</evidence>
<dbReference type="InterPro" id="IPR051312">
    <property type="entry name" value="Diverse_Substr_Oxidored"/>
</dbReference>
<keyword evidence="3" id="KW-0560">Oxidoreductase</keyword>
<dbReference type="InterPro" id="IPR016169">
    <property type="entry name" value="FAD-bd_PCMH_sub2"/>
</dbReference>
<evidence type="ECO:0000256" key="1">
    <source>
        <dbReference type="ARBA" id="ARBA00022630"/>
    </source>
</evidence>
<dbReference type="Pfam" id="PF03450">
    <property type="entry name" value="CO_deh_flav_C"/>
    <property type="match status" value="1"/>
</dbReference>
<comment type="caution">
    <text evidence="5">The sequence shown here is derived from an EMBL/GenBank/DDBJ whole genome shotgun (WGS) entry which is preliminary data.</text>
</comment>
<gene>
    <name evidence="5" type="ORF">FB474_0764</name>
</gene>
<keyword evidence="6" id="KW-1185">Reference proteome</keyword>
<dbReference type="InterPro" id="IPR036683">
    <property type="entry name" value="CO_DH_flav_C_dom_sf"/>
</dbReference>
<dbReference type="RefSeq" id="WP_141787433.1">
    <property type="nucleotide sequence ID" value="NZ_BAAAKX010000013.1"/>
</dbReference>
<accession>A0A542ZGT7</accession>
<keyword evidence="2" id="KW-0274">FAD</keyword>
<dbReference type="InterPro" id="IPR016166">
    <property type="entry name" value="FAD-bd_PCMH"/>
</dbReference>
<dbReference type="PANTHER" id="PTHR42659:SF2">
    <property type="entry name" value="XANTHINE DEHYDROGENASE SUBUNIT C-RELATED"/>
    <property type="match status" value="1"/>
</dbReference>
<dbReference type="GO" id="GO:0016491">
    <property type="term" value="F:oxidoreductase activity"/>
    <property type="evidence" value="ECO:0007669"/>
    <property type="project" value="UniProtKB-KW"/>
</dbReference>
<dbReference type="GO" id="GO:0071949">
    <property type="term" value="F:FAD binding"/>
    <property type="evidence" value="ECO:0007669"/>
    <property type="project" value="InterPro"/>
</dbReference>
<dbReference type="Proteomes" id="UP000319514">
    <property type="component" value="Unassembled WGS sequence"/>
</dbReference>
<dbReference type="Gene3D" id="3.30.390.50">
    <property type="entry name" value="CO dehydrogenase flavoprotein, C-terminal domain"/>
    <property type="match status" value="1"/>
</dbReference>
<dbReference type="PROSITE" id="PS51387">
    <property type="entry name" value="FAD_PCMH"/>
    <property type="match status" value="1"/>
</dbReference>
<dbReference type="PANTHER" id="PTHR42659">
    <property type="entry name" value="XANTHINE DEHYDROGENASE SUBUNIT C-RELATED"/>
    <property type="match status" value="1"/>
</dbReference>
<dbReference type="SUPFAM" id="SSF56176">
    <property type="entry name" value="FAD-binding/transporter-associated domain-like"/>
    <property type="match status" value="1"/>
</dbReference>
<dbReference type="InterPro" id="IPR005107">
    <property type="entry name" value="CO_DH_flav_C"/>
</dbReference>
<reference evidence="5 6" key="1">
    <citation type="submission" date="2019-06" db="EMBL/GenBank/DDBJ databases">
        <title>Sequencing the genomes of 1000 actinobacteria strains.</title>
        <authorList>
            <person name="Klenk H.-P."/>
        </authorList>
    </citation>
    <scope>NUCLEOTIDE SEQUENCE [LARGE SCALE GENOMIC DNA]</scope>
    <source>
        <strain evidence="5 6">DSM 18082</strain>
    </source>
</reference>
<dbReference type="SMART" id="SM01092">
    <property type="entry name" value="CO_deh_flav_C"/>
    <property type="match status" value="1"/>
</dbReference>
<feature type="domain" description="FAD-binding PCMH-type" evidence="4">
    <location>
        <begin position="2"/>
        <end position="178"/>
    </location>
</feature>
<proteinExistence type="predicted"/>
<dbReference type="EMBL" id="VFOQ01000001">
    <property type="protein sequence ID" value="TQL59410.1"/>
    <property type="molecule type" value="Genomic_DNA"/>
</dbReference>
<evidence type="ECO:0000256" key="2">
    <source>
        <dbReference type="ARBA" id="ARBA00022827"/>
    </source>
</evidence>
<keyword evidence="1" id="KW-0285">Flavoprotein</keyword>
<dbReference type="InterPro" id="IPR016167">
    <property type="entry name" value="FAD-bd_PCMH_sub1"/>
</dbReference>
<dbReference type="Pfam" id="PF00941">
    <property type="entry name" value="FAD_binding_5"/>
    <property type="match status" value="1"/>
</dbReference>
<sequence length="291" mass="30884">MQVPSPFEYERASSVDEAIALLQRHGEGARLIAGGHSLLPLMKLRLASPEVLVDINALTDLQRIRVEADAVRIGAMVRHAELLASAVVGEHFRLLHEAEQVIADPAVRNRGTVGGSLCQADPAEDLSAAFGALRAEVVIRGAGGERVVPVRELVTGPYETVVAPDEILTEVRVPIRPGTGSSYRKVERRAGDWPIASAGAVVRLEGDTIAEVGIGLAAVGAAHSVVRGAEDAIRGRAADEESIELAAVRASEECSPTTDQRGPADYKRALVAELVRRVLRTAIARSRGEEA</sequence>
<name>A0A542ZGT7_9MICO</name>
<evidence type="ECO:0000313" key="5">
    <source>
        <dbReference type="EMBL" id="TQL59410.1"/>
    </source>
</evidence>
<dbReference type="OrthoDB" id="9793944at2"/>
<dbReference type="InterPro" id="IPR002346">
    <property type="entry name" value="Mopterin_DH_FAD-bd"/>
</dbReference>
<evidence type="ECO:0000259" key="4">
    <source>
        <dbReference type="PROSITE" id="PS51387"/>
    </source>
</evidence>
<dbReference type="Gene3D" id="3.30.43.10">
    <property type="entry name" value="Uridine Diphospho-n-acetylenolpyruvylglucosamine Reductase, domain 2"/>
    <property type="match status" value="1"/>
</dbReference>
<dbReference type="Gene3D" id="3.30.465.10">
    <property type="match status" value="1"/>
</dbReference>
<dbReference type="InterPro" id="IPR036318">
    <property type="entry name" value="FAD-bd_PCMH-like_sf"/>
</dbReference>
<dbReference type="SUPFAM" id="SSF55447">
    <property type="entry name" value="CO dehydrogenase flavoprotein C-terminal domain-like"/>
    <property type="match status" value="1"/>
</dbReference>
<dbReference type="AlphaFoldDB" id="A0A542ZGT7"/>
<organism evidence="5 6">
    <name type="scientific">Oryzihumus leptocrescens</name>
    <dbReference type="NCBI Taxonomy" id="297536"/>
    <lineage>
        <taxon>Bacteria</taxon>
        <taxon>Bacillati</taxon>
        <taxon>Actinomycetota</taxon>
        <taxon>Actinomycetes</taxon>
        <taxon>Micrococcales</taxon>
        <taxon>Intrasporangiaceae</taxon>
        <taxon>Oryzihumus</taxon>
    </lineage>
</organism>
<evidence type="ECO:0000256" key="3">
    <source>
        <dbReference type="ARBA" id="ARBA00023002"/>
    </source>
</evidence>
<protein>
    <submittedName>
        <fullName evidence="5">Carbon monoxide dehydrogenase medium subunit</fullName>
    </submittedName>
</protein>